<organism evidence="2 3">
    <name type="scientific">Phytophthora lilii</name>
    <dbReference type="NCBI Taxonomy" id="2077276"/>
    <lineage>
        <taxon>Eukaryota</taxon>
        <taxon>Sar</taxon>
        <taxon>Stramenopiles</taxon>
        <taxon>Oomycota</taxon>
        <taxon>Peronosporomycetes</taxon>
        <taxon>Peronosporales</taxon>
        <taxon>Peronosporaceae</taxon>
        <taxon>Phytophthora</taxon>
    </lineage>
</organism>
<dbReference type="AlphaFoldDB" id="A0A9W6UB34"/>
<comment type="caution">
    <text evidence="2">The sequence shown here is derived from an EMBL/GenBank/DDBJ whole genome shotgun (WGS) entry which is preliminary data.</text>
</comment>
<dbReference type="Proteomes" id="UP001165083">
    <property type="component" value="Unassembled WGS sequence"/>
</dbReference>
<dbReference type="EMBL" id="BSXW01000791">
    <property type="protein sequence ID" value="GMF29694.1"/>
    <property type="molecule type" value="Genomic_DNA"/>
</dbReference>
<proteinExistence type="predicted"/>
<feature type="compositionally biased region" description="Basic residues" evidence="1">
    <location>
        <begin position="40"/>
        <end position="57"/>
    </location>
</feature>
<evidence type="ECO:0000256" key="1">
    <source>
        <dbReference type="SAM" id="MobiDB-lite"/>
    </source>
</evidence>
<evidence type="ECO:0000313" key="2">
    <source>
        <dbReference type="EMBL" id="GMF29694.1"/>
    </source>
</evidence>
<reference evidence="2" key="1">
    <citation type="submission" date="2023-04" db="EMBL/GenBank/DDBJ databases">
        <title>Phytophthora lilii NBRC 32176.</title>
        <authorList>
            <person name="Ichikawa N."/>
            <person name="Sato H."/>
            <person name="Tonouchi N."/>
        </authorList>
    </citation>
    <scope>NUCLEOTIDE SEQUENCE</scope>
    <source>
        <strain evidence="2">NBRC 32176</strain>
    </source>
</reference>
<feature type="compositionally biased region" description="Polar residues" evidence="1">
    <location>
        <begin position="68"/>
        <end position="87"/>
    </location>
</feature>
<name>A0A9W6UB34_9STRA</name>
<sequence length="192" mass="20518">MPDYQSEPRSFKHGAACGKGCHSGCAATANAARNYFSHRPQGRKLSKHSAHRKRCSRHCVPAEIPDSINENSAKQQPLRSSSTESSLNDLLGSDSVHIESISIPLKSLMGSALDELQNSPPIHLENPFGPSAGSGSLDTIGSGSVRGALDDVGRSGCAMNYEEFMKEYGSTLYPITAALTRPRTLETMAPTT</sequence>
<accession>A0A9W6UB34</accession>
<gene>
    <name evidence="2" type="ORF">Plil01_001262500</name>
</gene>
<evidence type="ECO:0000313" key="3">
    <source>
        <dbReference type="Proteomes" id="UP001165083"/>
    </source>
</evidence>
<feature type="region of interest" description="Disordered" evidence="1">
    <location>
        <begin position="39"/>
        <end position="87"/>
    </location>
</feature>
<protein>
    <submittedName>
        <fullName evidence="2">Unnamed protein product</fullName>
    </submittedName>
</protein>
<keyword evidence="3" id="KW-1185">Reference proteome</keyword>